<protein>
    <submittedName>
        <fullName evidence="9">Phosphonate ABC transporter, permease protein PhnE</fullName>
    </submittedName>
</protein>
<dbReference type="Proteomes" id="UP000483004">
    <property type="component" value="Unassembled WGS sequence"/>
</dbReference>
<evidence type="ECO:0000259" key="8">
    <source>
        <dbReference type="PROSITE" id="PS50928"/>
    </source>
</evidence>
<keyword evidence="2 7" id="KW-0813">Transport</keyword>
<organism evidence="9 10">
    <name type="scientific">Actinomadura montaniterrae</name>
    <dbReference type="NCBI Taxonomy" id="1803903"/>
    <lineage>
        <taxon>Bacteria</taxon>
        <taxon>Bacillati</taxon>
        <taxon>Actinomycetota</taxon>
        <taxon>Actinomycetes</taxon>
        <taxon>Streptosporangiales</taxon>
        <taxon>Thermomonosporaceae</taxon>
        <taxon>Actinomadura</taxon>
    </lineage>
</organism>
<proteinExistence type="inferred from homology"/>
<evidence type="ECO:0000256" key="6">
    <source>
        <dbReference type="ARBA" id="ARBA00023136"/>
    </source>
</evidence>
<gene>
    <name evidence="9" type="primary">phnE</name>
    <name evidence="9" type="ORF">F9B16_39165</name>
</gene>
<name>A0A6L3VGH2_9ACTN</name>
<dbReference type="PANTHER" id="PTHR30043:SF1">
    <property type="entry name" value="ABC TRANSPORT SYSTEM PERMEASE PROTEIN P69"/>
    <property type="match status" value="1"/>
</dbReference>
<feature type="transmembrane region" description="Helical" evidence="7">
    <location>
        <begin position="25"/>
        <end position="44"/>
    </location>
</feature>
<dbReference type="SUPFAM" id="SSF161098">
    <property type="entry name" value="MetI-like"/>
    <property type="match status" value="1"/>
</dbReference>
<dbReference type="PROSITE" id="PS50928">
    <property type="entry name" value="ABC_TM1"/>
    <property type="match status" value="1"/>
</dbReference>
<keyword evidence="6 7" id="KW-0472">Membrane</keyword>
<dbReference type="PANTHER" id="PTHR30043">
    <property type="entry name" value="PHOSPHONATES TRANSPORT SYSTEM PERMEASE PROTEIN"/>
    <property type="match status" value="1"/>
</dbReference>
<evidence type="ECO:0000256" key="2">
    <source>
        <dbReference type="ARBA" id="ARBA00022448"/>
    </source>
</evidence>
<evidence type="ECO:0000256" key="3">
    <source>
        <dbReference type="ARBA" id="ARBA00022475"/>
    </source>
</evidence>
<keyword evidence="4 7" id="KW-0812">Transmembrane</keyword>
<feature type="transmembrane region" description="Helical" evidence="7">
    <location>
        <begin position="195"/>
        <end position="214"/>
    </location>
</feature>
<dbReference type="EMBL" id="WBMR01000189">
    <property type="protein sequence ID" value="KAB2366765.1"/>
    <property type="molecule type" value="Genomic_DNA"/>
</dbReference>
<keyword evidence="10" id="KW-1185">Reference proteome</keyword>
<evidence type="ECO:0000256" key="1">
    <source>
        <dbReference type="ARBA" id="ARBA00004651"/>
    </source>
</evidence>
<feature type="domain" description="ABC transmembrane type-1" evidence="8">
    <location>
        <begin position="85"/>
        <end position="268"/>
    </location>
</feature>
<comment type="caution">
    <text evidence="9">The sequence shown here is derived from an EMBL/GenBank/DDBJ whole genome shotgun (WGS) entry which is preliminary data.</text>
</comment>
<dbReference type="AlphaFoldDB" id="A0A6L3VGH2"/>
<dbReference type="Gene3D" id="1.10.3720.10">
    <property type="entry name" value="MetI-like"/>
    <property type="match status" value="1"/>
</dbReference>
<evidence type="ECO:0000313" key="9">
    <source>
        <dbReference type="EMBL" id="KAB2366765.1"/>
    </source>
</evidence>
<dbReference type="OrthoDB" id="9808005at2"/>
<comment type="similarity">
    <text evidence="7">Belongs to the binding-protein-dependent transport system permease family.</text>
</comment>
<reference evidence="9 10" key="1">
    <citation type="submission" date="2019-09" db="EMBL/GenBank/DDBJ databases">
        <title>Actinomadura physcomitrii sp. nov., a novel actinomycete isolated from moss [Physcomitrium sphaericum (Ludw) Fuernr].</title>
        <authorList>
            <person name="Liu C."/>
            <person name="Zhuang X."/>
        </authorList>
    </citation>
    <scope>NUCLEOTIDE SEQUENCE [LARGE SCALE GENOMIC DNA]</scope>
    <source>
        <strain evidence="9 10">CYP1-1B</strain>
    </source>
</reference>
<dbReference type="CDD" id="cd06261">
    <property type="entry name" value="TM_PBP2"/>
    <property type="match status" value="1"/>
</dbReference>
<dbReference type="RefSeq" id="WP_151545291.1">
    <property type="nucleotide sequence ID" value="NZ_WBMR01000189.1"/>
</dbReference>
<dbReference type="NCBIfam" id="TIGR01097">
    <property type="entry name" value="PhnE"/>
    <property type="match status" value="1"/>
</dbReference>
<dbReference type="InterPro" id="IPR000515">
    <property type="entry name" value="MetI-like"/>
</dbReference>
<sequence>MSVLVTDRAPERLPVPPRRRSPRTLAIGGAVIAVLVALHVAAWIGTGMDLGMLADGWHGMVRFVSEAFPPDLAWDPVVKDGLHACLVTLWIGLLGTTLSIPFTIVLCALGSRAVNGNAAVYQAARGVMSFLRAVPDVVFALIFVTAVGLGPFAGVLALICNNTGVMGKLWSEAMEEVDDGPAQALRIAGASRAQLVAHAVLPACVPQLVGLVLYRLDVNVRASLVLGLVGAGGIGFLINQSIQEFRFDQMLTYILMVLVLVVAVDLLSSFVRRRLAP</sequence>
<evidence type="ECO:0000256" key="5">
    <source>
        <dbReference type="ARBA" id="ARBA00022989"/>
    </source>
</evidence>
<dbReference type="GO" id="GO:0015416">
    <property type="term" value="F:ABC-type phosphonate transporter activity"/>
    <property type="evidence" value="ECO:0007669"/>
    <property type="project" value="InterPro"/>
</dbReference>
<feature type="transmembrane region" description="Helical" evidence="7">
    <location>
        <begin position="250"/>
        <end position="271"/>
    </location>
</feature>
<feature type="transmembrane region" description="Helical" evidence="7">
    <location>
        <begin position="137"/>
        <end position="159"/>
    </location>
</feature>
<feature type="transmembrane region" description="Helical" evidence="7">
    <location>
        <begin position="220"/>
        <end position="238"/>
    </location>
</feature>
<dbReference type="InterPro" id="IPR005769">
    <property type="entry name" value="PhnE/PtxC"/>
</dbReference>
<keyword evidence="5 7" id="KW-1133">Transmembrane helix</keyword>
<evidence type="ECO:0000256" key="7">
    <source>
        <dbReference type="RuleBase" id="RU363032"/>
    </source>
</evidence>
<evidence type="ECO:0000313" key="10">
    <source>
        <dbReference type="Proteomes" id="UP000483004"/>
    </source>
</evidence>
<comment type="subcellular location">
    <subcellularLocation>
        <location evidence="1 7">Cell membrane</location>
        <topology evidence="1 7">Multi-pass membrane protein</topology>
    </subcellularLocation>
</comment>
<dbReference type="InterPro" id="IPR035906">
    <property type="entry name" value="MetI-like_sf"/>
</dbReference>
<accession>A0A6L3VGH2</accession>
<dbReference type="Pfam" id="PF00528">
    <property type="entry name" value="BPD_transp_1"/>
    <property type="match status" value="1"/>
</dbReference>
<dbReference type="GO" id="GO:0005886">
    <property type="term" value="C:plasma membrane"/>
    <property type="evidence" value="ECO:0007669"/>
    <property type="project" value="UniProtKB-SubCell"/>
</dbReference>
<evidence type="ECO:0000256" key="4">
    <source>
        <dbReference type="ARBA" id="ARBA00022692"/>
    </source>
</evidence>
<keyword evidence="3" id="KW-1003">Cell membrane</keyword>